<evidence type="ECO:0000256" key="1">
    <source>
        <dbReference type="SAM" id="Phobius"/>
    </source>
</evidence>
<dbReference type="EMBL" id="JBHSPX010000004">
    <property type="protein sequence ID" value="MFC6063612.1"/>
    <property type="molecule type" value="Genomic_DNA"/>
</dbReference>
<dbReference type="Proteomes" id="UP001596139">
    <property type="component" value="Unassembled WGS sequence"/>
</dbReference>
<dbReference type="RefSeq" id="WP_031057968.1">
    <property type="nucleotide sequence ID" value="NZ_JBHSPX010000004.1"/>
</dbReference>
<evidence type="ECO:0008006" key="4">
    <source>
        <dbReference type="Google" id="ProtNLM"/>
    </source>
</evidence>
<feature type="transmembrane region" description="Helical" evidence="1">
    <location>
        <begin position="111"/>
        <end position="130"/>
    </location>
</feature>
<keyword evidence="1" id="KW-1133">Transmembrane helix</keyword>
<organism evidence="2 3">
    <name type="scientific">Streptomyces ochraceiscleroticus</name>
    <dbReference type="NCBI Taxonomy" id="47761"/>
    <lineage>
        <taxon>Bacteria</taxon>
        <taxon>Bacillati</taxon>
        <taxon>Actinomycetota</taxon>
        <taxon>Actinomycetes</taxon>
        <taxon>Kitasatosporales</taxon>
        <taxon>Streptomycetaceae</taxon>
        <taxon>Streptomyces</taxon>
    </lineage>
</organism>
<evidence type="ECO:0000313" key="3">
    <source>
        <dbReference type="Proteomes" id="UP001596139"/>
    </source>
</evidence>
<feature type="transmembrane region" description="Helical" evidence="1">
    <location>
        <begin position="169"/>
        <end position="192"/>
    </location>
</feature>
<keyword evidence="1" id="KW-0472">Membrane</keyword>
<proteinExistence type="predicted"/>
<gene>
    <name evidence="2" type="ORF">ACFP4F_13725</name>
</gene>
<accession>A0ABW1MKX1</accession>
<feature type="transmembrane region" description="Helical" evidence="1">
    <location>
        <begin position="84"/>
        <end position="105"/>
    </location>
</feature>
<sequence>MSAPTDTASARREPGELFGPRFAFFADVLAIGLATTVACLPLVTVPAALATACTMLRRRQWYDEPCTAGRYFAALRARPWRADLVAGGALLGLGALVAADAGLAAAGLPGAVPFALFLAAVGTVLAVLGLRACAQPAAAEGWTDGAAGGWRTAVRTAAALTVRDLPGSLLVLLALATAAVCAWTVPPVLFLLPGPLAVALTAVEARRAGPSATADALKASTH</sequence>
<reference evidence="3" key="1">
    <citation type="journal article" date="2019" name="Int. J. Syst. Evol. Microbiol.">
        <title>The Global Catalogue of Microorganisms (GCM) 10K type strain sequencing project: providing services to taxonomists for standard genome sequencing and annotation.</title>
        <authorList>
            <consortium name="The Broad Institute Genomics Platform"/>
            <consortium name="The Broad Institute Genome Sequencing Center for Infectious Disease"/>
            <person name="Wu L."/>
            <person name="Ma J."/>
        </authorList>
    </citation>
    <scope>NUCLEOTIDE SEQUENCE [LARGE SCALE GENOMIC DNA]</scope>
    <source>
        <strain evidence="3">CGMCC 1.15180</strain>
    </source>
</reference>
<comment type="caution">
    <text evidence="2">The sequence shown here is derived from an EMBL/GenBank/DDBJ whole genome shotgun (WGS) entry which is preliminary data.</text>
</comment>
<evidence type="ECO:0000313" key="2">
    <source>
        <dbReference type="EMBL" id="MFC6063612.1"/>
    </source>
</evidence>
<keyword evidence="1" id="KW-0812">Transmembrane</keyword>
<feature type="transmembrane region" description="Helical" evidence="1">
    <location>
        <begin position="22"/>
        <end position="49"/>
    </location>
</feature>
<protein>
    <recommendedName>
        <fullName evidence="4">DUF624 domain-containing protein</fullName>
    </recommendedName>
</protein>
<keyword evidence="3" id="KW-1185">Reference proteome</keyword>
<name>A0ABW1MKX1_9ACTN</name>